<dbReference type="PANTHER" id="PTHR22594:SF5">
    <property type="entry name" value="ASPARTATE--TRNA LIGASE, MITOCHONDRIAL"/>
    <property type="match status" value="1"/>
</dbReference>
<dbReference type="GO" id="GO:0005524">
    <property type="term" value="F:ATP binding"/>
    <property type="evidence" value="ECO:0007669"/>
    <property type="project" value="UniProtKB-KW"/>
</dbReference>
<dbReference type="InterPro" id="IPR047089">
    <property type="entry name" value="Asp-tRNA-ligase_1_N"/>
</dbReference>
<dbReference type="PROSITE" id="PS50862">
    <property type="entry name" value="AA_TRNA_LIGASE_II"/>
    <property type="match status" value="1"/>
</dbReference>
<evidence type="ECO:0000313" key="9">
    <source>
        <dbReference type="EMBL" id="PDH35700.1"/>
    </source>
</evidence>
<dbReference type="SUPFAM" id="SSF55261">
    <property type="entry name" value="GAD domain-like"/>
    <property type="match status" value="1"/>
</dbReference>
<dbReference type="EMBL" id="NTKD01000084">
    <property type="protein sequence ID" value="PDH35700.1"/>
    <property type="molecule type" value="Genomic_DNA"/>
</dbReference>
<feature type="non-terminal residue" evidence="9">
    <location>
        <position position="371"/>
    </location>
</feature>
<dbReference type="GO" id="GO:0003676">
    <property type="term" value="F:nucleic acid binding"/>
    <property type="evidence" value="ECO:0007669"/>
    <property type="project" value="InterPro"/>
</dbReference>
<name>A0A2A5WGS6_9GAMM</name>
<dbReference type="InterPro" id="IPR006195">
    <property type="entry name" value="aa-tRNA-synth_II"/>
</dbReference>
<dbReference type="InterPro" id="IPR004115">
    <property type="entry name" value="GAD-like_sf"/>
</dbReference>
<keyword evidence="3 9" id="KW-0436">Ligase</keyword>
<dbReference type="InterPro" id="IPR004364">
    <property type="entry name" value="Aa-tRNA-synt_II"/>
</dbReference>
<evidence type="ECO:0000256" key="1">
    <source>
        <dbReference type="ARBA" id="ARBA00006303"/>
    </source>
</evidence>
<gene>
    <name evidence="9" type="ORF">CNE99_10750</name>
</gene>
<protein>
    <submittedName>
        <fullName evidence="9">Aspartate--tRNA ligase</fullName>
    </submittedName>
</protein>
<dbReference type="GO" id="GO:0005737">
    <property type="term" value="C:cytoplasm"/>
    <property type="evidence" value="ECO:0007669"/>
    <property type="project" value="InterPro"/>
</dbReference>
<dbReference type="InterPro" id="IPR045864">
    <property type="entry name" value="aa-tRNA-synth_II/BPL/LPL"/>
</dbReference>
<dbReference type="GO" id="GO:0004815">
    <property type="term" value="F:aspartate-tRNA ligase activity"/>
    <property type="evidence" value="ECO:0007669"/>
    <property type="project" value="TreeGrafter"/>
</dbReference>
<keyword evidence="4" id="KW-0547">Nucleotide-binding</keyword>
<dbReference type="GO" id="GO:0006422">
    <property type="term" value="P:aspartyl-tRNA aminoacylation"/>
    <property type="evidence" value="ECO:0007669"/>
    <property type="project" value="TreeGrafter"/>
</dbReference>
<proteinExistence type="inferred from homology"/>
<dbReference type="Pfam" id="PF00152">
    <property type="entry name" value="tRNA-synt_2"/>
    <property type="match status" value="1"/>
</dbReference>
<evidence type="ECO:0000259" key="8">
    <source>
        <dbReference type="PROSITE" id="PS50862"/>
    </source>
</evidence>
<dbReference type="CDD" id="cd04317">
    <property type="entry name" value="EcAspRS_like_N"/>
    <property type="match status" value="1"/>
</dbReference>
<dbReference type="Pfam" id="PF01336">
    <property type="entry name" value="tRNA_anti-codon"/>
    <property type="match status" value="1"/>
</dbReference>
<dbReference type="NCBIfam" id="TIGR00459">
    <property type="entry name" value="aspS_bact"/>
    <property type="match status" value="1"/>
</dbReference>
<dbReference type="PANTHER" id="PTHR22594">
    <property type="entry name" value="ASPARTYL/LYSYL-TRNA SYNTHETASE"/>
    <property type="match status" value="1"/>
</dbReference>
<dbReference type="Gene3D" id="3.30.1360.30">
    <property type="entry name" value="GAD-like domain"/>
    <property type="match status" value="1"/>
</dbReference>
<dbReference type="InterPro" id="IPR004365">
    <property type="entry name" value="NA-bd_OB_tRNA"/>
</dbReference>
<dbReference type="Gene3D" id="3.30.930.10">
    <property type="entry name" value="Bira Bifunctional Protein, Domain 2"/>
    <property type="match status" value="1"/>
</dbReference>
<sequence>MRSHYCGQLRDTDIGETVSLNGWVHRRRDHGGVIFLDLRDREGIVQVVFDPDTEEAFALADKVRNEYVLAVSGRVRARDDAAINPKMATGRVEVLGVDIEILAAAETPPFQLDEYSDAGEDVRLKYRYVDLRRPEMQARLRKRSEVSHFVRNYMHETGFIEIETPVLTKATPEGARDYLVPSRTHPGEFFALPQSPQLFKQLLMMSGFDRYFQIARCFRDEDLRADRQPEFTQVDIETTFMNEQEIMDLVEDLLVRLFKDSIDVDLGTFPVLKYADAMELYGSDKPDLRFDLPLVEVSDLMQTVEFKVFAGPAQDDESRVAALRLPNGERLSRKNIDDYTNFVAIYGARGLAYIRVNDLSAGVDGLQSPIL</sequence>
<evidence type="ECO:0000256" key="3">
    <source>
        <dbReference type="ARBA" id="ARBA00022598"/>
    </source>
</evidence>
<dbReference type="InterPro" id="IPR012340">
    <property type="entry name" value="NA-bd_OB-fold"/>
</dbReference>
<evidence type="ECO:0000256" key="2">
    <source>
        <dbReference type="ARBA" id="ARBA00022490"/>
    </source>
</evidence>
<keyword evidence="7" id="KW-0030">Aminoacyl-tRNA synthetase</keyword>
<keyword evidence="2" id="KW-0963">Cytoplasm</keyword>
<dbReference type="PRINTS" id="PR01042">
    <property type="entry name" value="TRNASYNTHASP"/>
</dbReference>
<dbReference type="Proteomes" id="UP000219327">
    <property type="component" value="Unassembled WGS sequence"/>
</dbReference>
<comment type="similarity">
    <text evidence="1">Belongs to the class-II aminoacyl-tRNA synthetase family. Type 1 subfamily.</text>
</comment>
<keyword evidence="6" id="KW-0648">Protein biosynthesis</keyword>
<dbReference type="InterPro" id="IPR029351">
    <property type="entry name" value="GAD_dom"/>
</dbReference>
<feature type="domain" description="Aminoacyl-transfer RNA synthetases class-II family profile" evidence="8">
    <location>
        <begin position="143"/>
        <end position="292"/>
    </location>
</feature>
<dbReference type="InterPro" id="IPR002312">
    <property type="entry name" value="Asp/Asn-tRNA-synth_IIb"/>
</dbReference>
<organism evidence="9 10">
    <name type="scientific">OM182 bacterium MED-G24</name>
    <dbReference type="NCBI Taxonomy" id="1986255"/>
    <lineage>
        <taxon>Bacteria</taxon>
        <taxon>Pseudomonadati</taxon>
        <taxon>Pseudomonadota</taxon>
        <taxon>Gammaproteobacteria</taxon>
        <taxon>OMG group</taxon>
        <taxon>OM182 clade</taxon>
    </lineage>
</organism>
<dbReference type="SUPFAM" id="SSF50249">
    <property type="entry name" value="Nucleic acid-binding proteins"/>
    <property type="match status" value="1"/>
</dbReference>
<dbReference type="Pfam" id="PF02938">
    <property type="entry name" value="GAD"/>
    <property type="match status" value="1"/>
</dbReference>
<dbReference type="NCBIfam" id="NF001750">
    <property type="entry name" value="PRK00476.1"/>
    <property type="match status" value="1"/>
</dbReference>
<dbReference type="SUPFAM" id="SSF55681">
    <property type="entry name" value="Class II aaRS and biotin synthetases"/>
    <property type="match status" value="1"/>
</dbReference>
<accession>A0A2A5WGS6</accession>
<evidence type="ECO:0000313" key="10">
    <source>
        <dbReference type="Proteomes" id="UP000219327"/>
    </source>
</evidence>
<reference evidence="9 10" key="1">
    <citation type="submission" date="2017-08" db="EMBL/GenBank/DDBJ databases">
        <title>Fine stratification of microbial communities through a metagenomic profile of the photic zone.</title>
        <authorList>
            <person name="Haro-Moreno J.M."/>
            <person name="Lopez-Perez M."/>
            <person name="De La Torre J."/>
            <person name="Picazo A."/>
            <person name="Camacho A."/>
            <person name="Rodriguez-Valera F."/>
        </authorList>
    </citation>
    <scope>NUCLEOTIDE SEQUENCE [LARGE SCALE GENOMIC DNA]</scope>
    <source>
        <strain evidence="9">MED-G24</strain>
    </source>
</reference>
<dbReference type="Gene3D" id="2.40.50.140">
    <property type="entry name" value="Nucleic acid-binding proteins"/>
    <property type="match status" value="1"/>
</dbReference>
<keyword evidence="5" id="KW-0067">ATP-binding</keyword>
<evidence type="ECO:0000256" key="7">
    <source>
        <dbReference type="ARBA" id="ARBA00023146"/>
    </source>
</evidence>
<evidence type="ECO:0000256" key="5">
    <source>
        <dbReference type="ARBA" id="ARBA00022840"/>
    </source>
</evidence>
<comment type="caution">
    <text evidence="9">The sequence shown here is derived from an EMBL/GenBank/DDBJ whole genome shotgun (WGS) entry which is preliminary data.</text>
</comment>
<evidence type="ECO:0000256" key="6">
    <source>
        <dbReference type="ARBA" id="ARBA00022917"/>
    </source>
</evidence>
<dbReference type="AlphaFoldDB" id="A0A2A5WGS6"/>
<dbReference type="InterPro" id="IPR004524">
    <property type="entry name" value="Asp-tRNA-ligase_1"/>
</dbReference>
<evidence type="ECO:0000256" key="4">
    <source>
        <dbReference type="ARBA" id="ARBA00022741"/>
    </source>
</evidence>